<feature type="compositionally biased region" description="Basic and acidic residues" evidence="1">
    <location>
        <begin position="73"/>
        <end position="109"/>
    </location>
</feature>
<reference evidence="2" key="1">
    <citation type="submission" date="2020-07" db="EMBL/GenBank/DDBJ databases">
        <title>The High-quality genome of the commercially important snow crab, Chionoecetes opilio.</title>
        <authorList>
            <person name="Jeong J.-H."/>
            <person name="Ryu S."/>
        </authorList>
    </citation>
    <scope>NUCLEOTIDE SEQUENCE</scope>
    <source>
        <strain evidence="2">MADBK_172401_WGS</strain>
        <tissue evidence="2">Digestive gland</tissue>
    </source>
</reference>
<sequence length="138" mass="15180">METVPVQVVRVVSAVMQKGLPSRALRLSSPIAWASVSTVTRRDRSGQVRNATLPTCRWRNAVKRRGARVATQGEERAKKVGEEEGYRKDLEEKSREARMEKEGTGEVDDRVVKDGHLSLPAVGGHVKGGDVQGEEFSV</sequence>
<feature type="region of interest" description="Disordered" evidence="1">
    <location>
        <begin position="119"/>
        <end position="138"/>
    </location>
</feature>
<dbReference type="Proteomes" id="UP000770661">
    <property type="component" value="Unassembled WGS sequence"/>
</dbReference>
<evidence type="ECO:0000256" key="1">
    <source>
        <dbReference type="SAM" id="MobiDB-lite"/>
    </source>
</evidence>
<feature type="region of interest" description="Disordered" evidence="1">
    <location>
        <begin position="67"/>
        <end position="109"/>
    </location>
</feature>
<accession>A0A8J4YE65</accession>
<keyword evidence="3" id="KW-1185">Reference proteome</keyword>
<evidence type="ECO:0000313" key="2">
    <source>
        <dbReference type="EMBL" id="KAG0721586.1"/>
    </source>
</evidence>
<comment type="caution">
    <text evidence="2">The sequence shown here is derived from an EMBL/GenBank/DDBJ whole genome shotgun (WGS) entry which is preliminary data.</text>
</comment>
<proteinExistence type="predicted"/>
<gene>
    <name evidence="2" type="ORF">GWK47_046195</name>
</gene>
<dbReference type="AlphaFoldDB" id="A0A8J4YE65"/>
<protein>
    <submittedName>
        <fullName evidence="2">Uncharacterized protein</fullName>
    </submittedName>
</protein>
<dbReference type="EMBL" id="JACEEZ010010861">
    <property type="protein sequence ID" value="KAG0721586.1"/>
    <property type="molecule type" value="Genomic_DNA"/>
</dbReference>
<evidence type="ECO:0000313" key="3">
    <source>
        <dbReference type="Proteomes" id="UP000770661"/>
    </source>
</evidence>
<organism evidence="2 3">
    <name type="scientific">Chionoecetes opilio</name>
    <name type="common">Atlantic snow crab</name>
    <name type="synonym">Cancer opilio</name>
    <dbReference type="NCBI Taxonomy" id="41210"/>
    <lineage>
        <taxon>Eukaryota</taxon>
        <taxon>Metazoa</taxon>
        <taxon>Ecdysozoa</taxon>
        <taxon>Arthropoda</taxon>
        <taxon>Crustacea</taxon>
        <taxon>Multicrustacea</taxon>
        <taxon>Malacostraca</taxon>
        <taxon>Eumalacostraca</taxon>
        <taxon>Eucarida</taxon>
        <taxon>Decapoda</taxon>
        <taxon>Pleocyemata</taxon>
        <taxon>Brachyura</taxon>
        <taxon>Eubrachyura</taxon>
        <taxon>Majoidea</taxon>
        <taxon>Majidae</taxon>
        <taxon>Chionoecetes</taxon>
    </lineage>
</organism>
<name>A0A8J4YE65_CHIOP</name>